<dbReference type="STRING" id="450851.PHZ_c2443"/>
<name>B4RGE6_PHEZH</name>
<evidence type="ECO:0000313" key="2">
    <source>
        <dbReference type="EMBL" id="ACG78852.1"/>
    </source>
</evidence>
<dbReference type="SUPFAM" id="SSF63829">
    <property type="entry name" value="Calcium-dependent phosphotriesterase"/>
    <property type="match status" value="1"/>
</dbReference>
<proteinExistence type="predicted"/>
<accession>B4RGE6</accession>
<dbReference type="EMBL" id="CP000747">
    <property type="protein sequence ID" value="ACG78852.1"/>
    <property type="molecule type" value="Genomic_DNA"/>
</dbReference>
<keyword evidence="1" id="KW-0732">Signal</keyword>
<evidence type="ECO:0000256" key="1">
    <source>
        <dbReference type="SAM" id="SignalP"/>
    </source>
</evidence>
<feature type="chain" id="PRO_5002825445" evidence="1">
    <location>
        <begin position="22"/>
        <end position="268"/>
    </location>
</feature>
<dbReference type="AlphaFoldDB" id="B4RGE6"/>
<sequence>MRRAALVLAALLAAAPPLALAAPAAELVRRLPAEEARQGVAVDARHLYAVDNSTIAKYDRRTGRKAAVWTGDPERFAHLNSCAVIRRELVCAASNYPAVPMRSSVEVFDPRRMVHLRSIPLGPQPGSLTWADWKDGAWWAAFANYDGRGGEPGRDHRHTTLVKFDPRWRPLASWTFPPSVLERLKPRSASGGGWGPDGRLYVTGHDAGEIYVLRAPEGGGVLEHLATLPAPIHGQAIAFDPADRRTVFGVSRPDRQIVEMRLPHGLPE</sequence>
<protein>
    <submittedName>
        <fullName evidence="2">Uncharacterized protein</fullName>
    </submittedName>
</protein>
<dbReference type="eggNOG" id="COG2706">
    <property type="taxonomic scope" value="Bacteria"/>
</dbReference>
<feature type="signal peptide" evidence="1">
    <location>
        <begin position="1"/>
        <end position="21"/>
    </location>
</feature>
<organism evidence="2 3">
    <name type="scientific">Phenylobacterium zucineum (strain HLK1)</name>
    <dbReference type="NCBI Taxonomy" id="450851"/>
    <lineage>
        <taxon>Bacteria</taxon>
        <taxon>Pseudomonadati</taxon>
        <taxon>Pseudomonadota</taxon>
        <taxon>Alphaproteobacteria</taxon>
        <taxon>Caulobacterales</taxon>
        <taxon>Caulobacteraceae</taxon>
        <taxon>Phenylobacterium</taxon>
    </lineage>
</organism>
<dbReference type="KEGG" id="pzu:PHZ_c2443"/>
<dbReference type="Proteomes" id="UP000001868">
    <property type="component" value="Chromosome"/>
</dbReference>
<dbReference type="HOGENOM" id="CLU_071542_0_0_5"/>
<reference evidence="2 3" key="1">
    <citation type="journal article" date="2008" name="BMC Genomics">
        <title>Complete genome of Phenylobacterium zucineum - a novel facultative intracellular bacterium isolated from human erythroleukemia cell line K562.</title>
        <authorList>
            <person name="Luo Y."/>
            <person name="Xu X."/>
            <person name="Ding Z."/>
            <person name="Liu Z."/>
            <person name="Zhang B."/>
            <person name="Yan Z."/>
            <person name="Sun J."/>
            <person name="Hu S."/>
            <person name="Hu X."/>
        </authorList>
    </citation>
    <scope>NUCLEOTIDE SEQUENCE [LARGE SCALE GENOMIC DNA]</scope>
    <source>
        <strain evidence="2 3">HLK1</strain>
    </source>
</reference>
<evidence type="ECO:0000313" key="3">
    <source>
        <dbReference type="Proteomes" id="UP000001868"/>
    </source>
</evidence>
<dbReference type="RefSeq" id="WP_012522990.1">
    <property type="nucleotide sequence ID" value="NC_011144.1"/>
</dbReference>
<gene>
    <name evidence="2" type="ordered locus">PHZ_c2443</name>
</gene>
<keyword evidence="3" id="KW-1185">Reference proteome</keyword>